<proteinExistence type="predicted"/>
<evidence type="ECO:0000313" key="2">
    <source>
        <dbReference type="Proteomes" id="UP000032668"/>
    </source>
</evidence>
<dbReference type="STRING" id="1120923.SAMN02746095_00738"/>
<dbReference type="GO" id="GO:0016787">
    <property type="term" value="F:hydrolase activity"/>
    <property type="evidence" value="ECO:0007669"/>
    <property type="project" value="UniProtKB-KW"/>
</dbReference>
<reference evidence="1 2" key="1">
    <citation type="submission" date="2012-11" db="EMBL/GenBank/DDBJ databases">
        <title>Whole genome sequence of Acidocella aminolytica 101 = DSM 11237.</title>
        <authorList>
            <person name="Azuma Y."/>
            <person name="Higashiura N."/>
            <person name="Hirakawa H."/>
            <person name="Matsushita K."/>
        </authorList>
    </citation>
    <scope>NUCLEOTIDE SEQUENCE [LARGE SCALE GENOMIC DNA]</scope>
    <source>
        <strain evidence="2">101 / DSM 11237</strain>
    </source>
</reference>
<accession>A0A0D6PHI8</accession>
<evidence type="ECO:0000313" key="1">
    <source>
        <dbReference type="EMBL" id="GAN80668.1"/>
    </source>
</evidence>
<dbReference type="Gene3D" id="3.40.630.40">
    <property type="entry name" value="Zn-dependent exopeptidases"/>
    <property type="match status" value="1"/>
</dbReference>
<dbReference type="AlphaFoldDB" id="A0A0D6PHI8"/>
<sequence>MNMKLMEFPPITLRLPERPVAGIVLTSPHSGSRYSREFLESSRLDSLSIRGSEDAFVDELFEMAPDLGLPLLAAQFPRAWCDVNREPWELDPAMFTDHLPDYVNTTSPRVAAGLGTLARIVGAGEPIYTRKLSFQEAQARVEQCWLPFHEALAKLIDDNLARFGHCLVLDCHSMPTPLSRLGGRPDVVLGDGHGTSCLPAWSNHIAAGFGRLGFSVRRNDPYAGGFITRHYGNPHEGVQVMQIELARGLYMNERQFTRKPVFETLRQKLTCFLEGVIATEQSWGARGPGLAEAAE</sequence>
<keyword evidence="1" id="KW-0378">Hydrolase</keyword>
<dbReference type="Proteomes" id="UP000032668">
    <property type="component" value="Unassembled WGS sequence"/>
</dbReference>
<keyword evidence="2" id="KW-1185">Reference proteome</keyword>
<dbReference type="EMBL" id="BANC01000054">
    <property type="protein sequence ID" value="GAN80668.1"/>
    <property type="molecule type" value="Genomic_DNA"/>
</dbReference>
<comment type="caution">
    <text evidence="1">The sequence shown here is derived from an EMBL/GenBank/DDBJ whole genome shotgun (WGS) entry which is preliminary data.</text>
</comment>
<dbReference type="InterPro" id="IPR007709">
    <property type="entry name" value="N-FG_amidohydro"/>
</dbReference>
<dbReference type="Pfam" id="PF05013">
    <property type="entry name" value="FGase"/>
    <property type="match status" value="1"/>
</dbReference>
<organism evidence="1 2">
    <name type="scientific">Acidocella aminolytica 101 = DSM 11237</name>
    <dbReference type="NCBI Taxonomy" id="1120923"/>
    <lineage>
        <taxon>Bacteria</taxon>
        <taxon>Pseudomonadati</taxon>
        <taxon>Pseudomonadota</taxon>
        <taxon>Alphaproteobacteria</taxon>
        <taxon>Acetobacterales</taxon>
        <taxon>Acidocellaceae</taxon>
        <taxon>Acidocella</taxon>
    </lineage>
</organism>
<dbReference type="SUPFAM" id="SSF53187">
    <property type="entry name" value="Zn-dependent exopeptidases"/>
    <property type="match status" value="1"/>
</dbReference>
<name>A0A0D6PHI8_9PROT</name>
<gene>
    <name evidence="1" type="ORF">Aam_055_048</name>
</gene>
<protein>
    <submittedName>
        <fullName evidence="1">N-formylglutamate amidohydrolase</fullName>
    </submittedName>
</protein>